<dbReference type="Proteomes" id="UP000011083">
    <property type="component" value="Unassembled WGS sequence"/>
</dbReference>
<dbReference type="GeneID" id="14925823"/>
<dbReference type="VEuPathDB" id="AmoebaDB:ACA1_174560"/>
<name>L8HHX6_ACACF</name>
<keyword evidence="3" id="KW-1185">Reference proteome</keyword>
<protein>
    <recommendedName>
        <fullName evidence="1">RRM domain-containing protein</fullName>
    </recommendedName>
</protein>
<dbReference type="AlphaFoldDB" id="L8HHX6"/>
<proteinExistence type="predicted"/>
<dbReference type="Gene3D" id="3.30.70.330">
    <property type="match status" value="1"/>
</dbReference>
<dbReference type="RefSeq" id="XP_004356695.1">
    <property type="nucleotide sequence ID" value="XM_004356642.1"/>
</dbReference>
<dbReference type="SUPFAM" id="SSF54928">
    <property type="entry name" value="RNA-binding domain, RBD"/>
    <property type="match status" value="1"/>
</dbReference>
<dbReference type="Pfam" id="PF13563">
    <property type="entry name" value="2_5_RNA_ligase2"/>
    <property type="match status" value="1"/>
</dbReference>
<dbReference type="InterPro" id="IPR000504">
    <property type="entry name" value="RRM_dom"/>
</dbReference>
<dbReference type="KEGG" id="acan:ACA1_174560"/>
<accession>L8HHX6</accession>
<evidence type="ECO:0000313" key="3">
    <source>
        <dbReference type="Proteomes" id="UP000011083"/>
    </source>
</evidence>
<feature type="domain" description="RRM" evidence="1">
    <location>
        <begin position="229"/>
        <end position="278"/>
    </location>
</feature>
<sequence>MDPTTAHPSTFTKSPNSQCVINIIPPRETWAEIQSVRTQYIADARCGPHLSFIDPFLLPHFYPEAARLLGEALADMPPIEVRLAKFGHFKHAKSATLFLEPEFNPPGNIHYSMAHAMDDLLARIMAVFPQCDDTVKRGQGKFVAHVSVAKCKNEQQLRSVQAKLEASFRPISFTLKEIYLLHRKGTNPFEVKEVVHFGPPGEHTPPHFGPDSPGDLLTAEQHHPIGRSLVVCGLPNNCTTAQLSALFTTTPPAKAEVILNPNGKPRPLGVVEFDTRQECDEEEARWPAEGREDGVFVRRLWVMVFPDVVGGSCSLNAVKQS</sequence>
<evidence type="ECO:0000313" key="2">
    <source>
        <dbReference type="EMBL" id="ELR24795.1"/>
    </source>
</evidence>
<dbReference type="Gene3D" id="3.90.1140.10">
    <property type="entry name" value="Cyclic phosphodiesterase"/>
    <property type="match status" value="1"/>
</dbReference>
<dbReference type="Pfam" id="PF00076">
    <property type="entry name" value="RRM_1"/>
    <property type="match status" value="1"/>
</dbReference>
<dbReference type="GO" id="GO:0003723">
    <property type="term" value="F:RNA binding"/>
    <property type="evidence" value="ECO:0007669"/>
    <property type="project" value="InterPro"/>
</dbReference>
<dbReference type="InterPro" id="IPR012677">
    <property type="entry name" value="Nucleotide-bd_a/b_plait_sf"/>
</dbReference>
<evidence type="ECO:0000259" key="1">
    <source>
        <dbReference type="Pfam" id="PF00076"/>
    </source>
</evidence>
<dbReference type="InterPro" id="IPR009097">
    <property type="entry name" value="Cyclic_Pdiesterase"/>
</dbReference>
<dbReference type="EMBL" id="KB007811">
    <property type="protein sequence ID" value="ELR24795.1"/>
    <property type="molecule type" value="Genomic_DNA"/>
</dbReference>
<dbReference type="PANTHER" id="PTHR37474">
    <property type="entry name" value="RNA LIGASE/CYCLIC NUCLEOTIDE PHOSPHODIESTERASE"/>
    <property type="match status" value="1"/>
</dbReference>
<dbReference type="SUPFAM" id="SSF55144">
    <property type="entry name" value="LigT-like"/>
    <property type="match status" value="1"/>
</dbReference>
<dbReference type="InterPro" id="IPR035979">
    <property type="entry name" value="RBD_domain_sf"/>
</dbReference>
<organism evidence="2 3">
    <name type="scientific">Acanthamoeba castellanii (strain ATCC 30010 / Neff)</name>
    <dbReference type="NCBI Taxonomy" id="1257118"/>
    <lineage>
        <taxon>Eukaryota</taxon>
        <taxon>Amoebozoa</taxon>
        <taxon>Discosea</taxon>
        <taxon>Longamoebia</taxon>
        <taxon>Centramoebida</taxon>
        <taxon>Acanthamoebidae</taxon>
        <taxon>Acanthamoeba</taxon>
    </lineage>
</organism>
<dbReference type="PANTHER" id="PTHR37474:SF1">
    <property type="entry name" value="2'-5' RNA LIGASE FAMILY PROTEIN"/>
    <property type="match status" value="1"/>
</dbReference>
<reference evidence="2 3" key="1">
    <citation type="journal article" date="2013" name="Genome Biol.">
        <title>Genome of Acanthamoeba castellanii highlights extensive lateral gene transfer and early evolution of tyrosine kinase signaling.</title>
        <authorList>
            <person name="Clarke M."/>
            <person name="Lohan A.J."/>
            <person name="Liu B."/>
            <person name="Lagkouvardos I."/>
            <person name="Roy S."/>
            <person name="Zafar N."/>
            <person name="Bertelli C."/>
            <person name="Schilde C."/>
            <person name="Kianianmomeni A."/>
            <person name="Burglin T.R."/>
            <person name="Frech C."/>
            <person name="Turcotte B."/>
            <person name="Kopec K.O."/>
            <person name="Synnott J.M."/>
            <person name="Choo C."/>
            <person name="Paponov I."/>
            <person name="Finkler A."/>
            <person name="Soon Heng Tan C."/>
            <person name="Hutchins A.P."/>
            <person name="Weinmeier T."/>
            <person name="Rattei T."/>
            <person name="Chu J.S."/>
            <person name="Gimenez G."/>
            <person name="Irimia M."/>
            <person name="Rigden D.J."/>
            <person name="Fitzpatrick D.A."/>
            <person name="Lorenzo-Morales J."/>
            <person name="Bateman A."/>
            <person name="Chiu C.H."/>
            <person name="Tang P."/>
            <person name="Hegemann P."/>
            <person name="Fromm H."/>
            <person name="Raoult D."/>
            <person name="Greub G."/>
            <person name="Miranda-Saavedra D."/>
            <person name="Chen N."/>
            <person name="Nash P."/>
            <person name="Ginger M.L."/>
            <person name="Horn M."/>
            <person name="Schaap P."/>
            <person name="Caler L."/>
            <person name="Loftus B."/>
        </authorList>
    </citation>
    <scope>NUCLEOTIDE SEQUENCE [LARGE SCALE GENOMIC DNA]</scope>
    <source>
        <strain evidence="2 3">Neff</strain>
    </source>
</reference>
<gene>
    <name evidence="2" type="ORF">ACA1_174560</name>
</gene>